<dbReference type="InterPro" id="IPR006143">
    <property type="entry name" value="RND_pump_MFP"/>
</dbReference>
<dbReference type="Gene3D" id="2.40.50.100">
    <property type="match status" value="1"/>
</dbReference>
<dbReference type="SUPFAM" id="SSF111369">
    <property type="entry name" value="HlyD-like secretion proteins"/>
    <property type="match status" value="1"/>
</dbReference>
<dbReference type="Pfam" id="PF25917">
    <property type="entry name" value="BSH_RND"/>
    <property type="match status" value="1"/>
</dbReference>
<evidence type="ECO:0000256" key="3">
    <source>
        <dbReference type="SAM" id="Coils"/>
    </source>
</evidence>
<keyword evidence="5" id="KW-0732">Signal</keyword>
<dbReference type="Pfam" id="PF25876">
    <property type="entry name" value="HH_MFP_RND"/>
    <property type="match status" value="1"/>
</dbReference>
<dbReference type="Proteomes" id="UP000223527">
    <property type="component" value="Unassembled WGS sequence"/>
</dbReference>
<keyword evidence="11" id="KW-1185">Reference proteome</keyword>
<evidence type="ECO:0000259" key="6">
    <source>
        <dbReference type="Pfam" id="PF25876"/>
    </source>
</evidence>
<proteinExistence type="inferred from homology"/>
<feature type="signal peptide" evidence="5">
    <location>
        <begin position="1"/>
        <end position="23"/>
    </location>
</feature>
<dbReference type="Pfam" id="PF25944">
    <property type="entry name" value="Beta-barrel_RND"/>
    <property type="match status" value="1"/>
</dbReference>
<protein>
    <submittedName>
        <fullName evidence="10">Efflux transporter periplasmic adaptor subunit</fullName>
    </submittedName>
</protein>
<dbReference type="InterPro" id="IPR058627">
    <property type="entry name" value="MdtA-like_C"/>
</dbReference>
<evidence type="ECO:0000259" key="7">
    <source>
        <dbReference type="Pfam" id="PF25917"/>
    </source>
</evidence>
<dbReference type="PANTHER" id="PTHR30158">
    <property type="entry name" value="ACRA/E-RELATED COMPONENT OF DRUG EFFLUX TRANSPORTER"/>
    <property type="match status" value="1"/>
</dbReference>
<keyword evidence="3" id="KW-0175">Coiled coil</keyword>
<name>A0A2C7AD32_9PROT</name>
<dbReference type="InterPro" id="IPR058626">
    <property type="entry name" value="MdtA-like_b-barrel"/>
</dbReference>
<accession>A0A2C7AD32</accession>
<evidence type="ECO:0000313" key="10">
    <source>
        <dbReference type="EMBL" id="PHK95573.1"/>
    </source>
</evidence>
<dbReference type="Gene3D" id="2.40.420.20">
    <property type="match status" value="1"/>
</dbReference>
<dbReference type="GO" id="GO:0046677">
    <property type="term" value="P:response to antibiotic"/>
    <property type="evidence" value="ECO:0007669"/>
    <property type="project" value="TreeGrafter"/>
</dbReference>
<dbReference type="Gene3D" id="2.40.30.170">
    <property type="match status" value="1"/>
</dbReference>
<feature type="chain" id="PRO_5012971229" evidence="5">
    <location>
        <begin position="24"/>
        <end position="392"/>
    </location>
</feature>
<dbReference type="Pfam" id="PF25967">
    <property type="entry name" value="RND-MFP_C"/>
    <property type="match status" value="1"/>
</dbReference>
<dbReference type="AlphaFoldDB" id="A0A2C7AD32"/>
<feature type="domain" description="Multidrug resistance protein MdtA-like beta-barrel" evidence="8">
    <location>
        <begin position="203"/>
        <end position="292"/>
    </location>
</feature>
<dbReference type="NCBIfam" id="TIGR01730">
    <property type="entry name" value="RND_mfp"/>
    <property type="match status" value="1"/>
</dbReference>
<dbReference type="GO" id="GO:0005886">
    <property type="term" value="C:plasma membrane"/>
    <property type="evidence" value="ECO:0007669"/>
    <property type="project" value="TreeGrafter"/>
</dbReference>
<evidence type="ECO:0000259" key="8">
    <source>
        <dbReference type="Pfam" id="PF25944"/>
    </source>
</evidence>
<comment type="subcellular location">
    <subcellularLocation>
        <location evidence="1">Cell envelope</location>
    </subcellularLocation>
</comment>
<evidence type="ECO:0000256" key="1">
    <source>
        <dbReference type="ARBA" id="ARBA00004196"/>
    </source>
</evidence>
<dbReference type="Gene3D" id="1.10.287.470">
    <property type="entry name" value="Helix hairpin bin"/>
    <property type="match status" value="1"/>
</dbReference>
<dbReference type="EMBL" id="PDNU01000008">
    <property type="protein sequence ID" value="PHK95573.1"/>
    <property type="molecule type" value="Genomic_DNA"/>
</dbReference>
<dbReference type="InterPro" id="IPR058624">
    <property type="entry name" value="MdtA-like_HH"/>
</dbReference>
<feature type="compositionally biased region" description="Low complexity" evidence="4">
    <location>
        <begin position="372"/>
        <end position="392"/>
    </location>
</feature>
<dbReference type="GO" id="GO:0022857">
    <property type="term" value="F:transmembrane transporter activity"/>
    <property type="evidence" value="ECO:0007669"/>
    <property type="project" value="InterPro"/>
</dbReference>
<dbReference type="OrthoDB" id="9800613at2"/>
<reference evidence="10 11" key="1">
    <citation type="submission" date="2017-10" db="EMBL/GenBank/DDBJ databases">
        <authorList>
            <person name="Banno H."/>
            <person name="Chua N.-H."/>
        </authorList>
    </citation>
    <scope>NUCLEOTIDE SEQUENCE [LARGE SCALE GENOMIC DNA]</scope>
    <source>
        <strain evidence="10 11">YW11</strain>
    </source>
</reference>
<evidence type="ECO:0000256" key="2">
    <source>
        <dbReference type="ARBA" id="ARBA00009477"/>
    </source>
</evidence>
<dbReference type="PANTHER" id="PTHR30158:SF3">
    <property type="entry name" value="MULTIDRUG EFFLUX PUMP SUBUNIT ACRA-RELATED"/>
    <property type="match status" value="1"/>
</dbReference>
<gene>
    <name evidence="10" type="ORF">CR162_06870</name>
</gene>
<feature type="coiled-coil region" evidence="3">
    <location>
        <begin position="98"/>
        <end position="125"/>
    </location>
</feature>
<comment type="caution">
    <text evidence="10">The sequence shown here is derived from an EMBL/GenBank/DDBJ whole genome shotgun (WGS) entry which is preliminary data.</text>
</comment>
<feature type="region of interest" description="Disordered" evidence="4">
    <location>
        <begin position="365"/>
        <end position="392"/>
    </location>
</feature>
<feature type="domain" description="Multidrug resistance protein MdtA-like alpha-helical hairpin" evidence="6">
    <location>
        <begin position="97"/>
        <end position="167"/>
    </location>
</feature>
<evidence type="ECO:0000256" key="5">
    <source>
        <dbReference type="SAM" id="SignalP"/>
    </source>
</evidence>
<evidence type="ECO:0000313" key="11">
    <source>
        <dbReference type="Proteomes" id="UP000223527"/>
    </source>
</evidence>
<organism evidence="10 11">
    <name type="scientific">Teichococcus rhizosphaerae</name>
    <dbReference type="NCBI Taxonomy" id="1335062"/>
    <lineage>
        <taxon>Bacteria</taxon>
        <taxon>Pseudomonadati</taxon>
        <taxon>Pseudomonadota</taxon>
        <taxon>Alphaproteobacteria</taxon>
        <taxon>Acetobacterales</taxon>
        <taxon>Roseomonadaceae</taxon>
        <taxon>Roseomonas</taxon>
    </lineage>
</organism>
<dbReference type="InterPro" id="IPR058625">
    <property type="entry name" value="MdtA-like_BSH"/>
</dbReference>
<comment type="similarity">
    <text evidence="2">Belongs to the membrane fusion protein (MFP) (TC 8.A.1) family.</text>
</comment>
<feature type="domain" description="Multidrug resistance protein MdtA-like C-terminal permuted SH3" evidence="9">
    <location>
        <begin position="303"/>
        <end position="363"/>
    </location>
</feature>
<evidence type="ECO:0000259" key="9">
    <source>
        <dbReference type="Pfam" id="PF25967"/>
    </source>
</evidence>
<feature type="domain" description="Multidrug resistance protein MdtA-like barrel-sandwich hybrid" evidence="7">
    <location>
        <begin position="58"/>
        <end position="190"/>
    </location>
</feature>
<sequence length="392" mass="41530">MQLLHRRGIAALGLLLLAGPALAQMPGGPPPAVGVAPVAKRAITETNEFIGRVEATDRVELMARVTAFLEKREFNEGAEVKQGDLLFRLERGPFEAQLQVARAGVAEAEAQLQNANVTLNRAQALLNTVAGQRSTVDTALAAQRSAQAQVLSAQAQERQAQINLDYTEIRAPISGRIGRAAVTPGNVVALSSGPLAVIVSQDPMYVSFTVPMRTMLQLRDRYASRGGLNAVTVKLRLPDGRMYGQAGKLDFIDVSVGQDTDSIAVRGRMPNPPIAGNPGAGRELTANQFVTVVLEAVEPVQLLTVPRVAVSTDQQGDFVYVIGQGNKAERRAVRLGSQSTPTLAVISEGLKEGEQVVAEGLQRVRPNAEVNPAPVQQPGQQPGGASAQRQGG</sequence>
<evidence type="ECO:0000256" key="4">
    <source>
        <dbReference type="SAM" id="MobiDB-lite"/>
    </source>
</evidence>
<dbReference type="RefSeq" id="WP_099094804.1">
    <property type="nucleotide sequence ID" value="NZ_PDNU01000008.1"/>
</dbReference>